<evidence type="ECO:0000313" key="16">
    <source>
        <dbReference type="Proteomes" id="UP000297638"/>
    </source>
</evidence>
<dbReference type="NCBIfam" id="TIGR00131">
    <property type="entry name" value="gal_kin"/>
    <property type="match status" value="1"/>
</dbReference>
<keyword evidence="5" id="KW-0547">Nucleotide-binding</keyword>
<evidence type="ECO:0000256" key="10">
    <source>
        <dbReference type="ARBA" id="ARBA00023277"/>
    </source>
</evidence>
<dbReference type="InterPro" id="IPR036554">
    <property type="entry name" value="GHMP_kinase_C_sf"/>
</dbReference>
<dbReference type="PROSITE" id="PS00106">
    <property type="entry name" value="GALACTOKINASE"/>
    <property type="match status" value="1"/>
</dbReference>
<name>A0A4Y8TVX0_9MICC</name>
<dbReference type="InterPro" id="IPR014721">
    <property type="entry name" value="Ribsml_uS5_D2-typ_fold_subgr"/>
</dbReference>
<dbReference type="AlphaFoldDB" id="A0A4Y8TVX0"/>
<evidence type="ECO:0000256" key="7">
    <source>
        <dbReference type="ARBA" id="ARBA00022840"/>
    </source>
</evidence>
<organism evidence="15 16">
    <name type="scientific">Glutamicibacter arilaitensis</name>
    <dbReference type="NCBI Taxonomy" id="256701"/>
    <lineage>
        <taxon>Bacteria</taxon>
        <taxon>Bacillati</taxon>
        <taxon>Actinomycetota</taxon>
        <taxon>Actinomycetes</taxon>
        <taxon>Micrococcales</taxon>
        <taxon>Micrococcaceae</taxon>
        <taxon>Glutamicibacter</taxon>
    </lineage>
</organism>
<dbReference type="Pfam" id="PF00288">
    <property type="entry name" value="GHMP_kinases_N"/>
    <property type="match status" value="1"/>
</dbReference>
<dbReference type="GO" id="GO:0006012">
    <property type="term" value="P:galactose metabolic process"/>
    <property type="evidence" value="ECO:0007669"/>
    <property type="project" value="UniProtKB-UniRule"/>
</dbReference>
<evidence type="ECO:0000256" key="1">
    <source>
        <dbReference type="ARBA" id="ARBA00006566"/>
    </source>
</evidence>
<dbReference type="SUPFAM" id="SSF55060">
    <property type="entry name" value="GHMP Kinase, C-terminal domain"/>
    <property type="match status" value="1"/>
</dbReference>
<evidence type="ECO:0000256" key="4">
    <source>
        <dbReference type="ARBA" id="ARBA00022723"/>
    </source>
</evidence>
<dbReference type="InterPro" id="IPR000705">
    <property type="entry name" value="Galactokinase"/>
</dbReference>
<feature type="domain" description="Galactokinase N-terminal" evidence="14">
    <location>
        <begin position="18"/>
        <end position="67"/>
    </location>
</feature>
<dbReference type="Pfam" id="PF08544">
    <property type="entry name" value="GHMP_kinases_C"/>
    <property type="match status" value="1"/>
</dbReference>
<keyword evidence="7" id="KW-0067">ATP-binding</keyword>
<evidence type="ECO:0000256" key="8">
    <source>
        <dbReference type="ARBA" id="ARBA00022842"/>
    </source>
</evidence>
<dbReference type="InterPro" id="IPR006206">
    <property type="entry name" value="Mevalonate/galactokinase"/>
</dbReference>
<sequence length="398" mass="42884">MSISNSKETTQRMAALHQKFAKIYGHQPEGIWRAPGRVNLIGEHTDYNMGFVLPFAIDKNALVAVRRKTQLDADRQTLDFASTYGSGEHPPITSITFDELVPRAVPGWAAYPAAVLWALNQLDGVELGGIQLLVDSDVPVGSGLSSSHALEVATIVALDDLYELGLSKVQMAQLTQRAENEFVGAPTGIMDQSASLMSHAQHALFLDCRSMETQAVPLPLAQHDAVVLVMDTRVEHSHVDGGYAARRASCEQAAAALEVQSLREVTVVAELEAIEDPVAKRRAMHIVTENRRVLDTVFALREGDLDAVGKLLYQSHESMRDDYEISSEELDVAVEAAMAAGAIGARMTGGGFGGSAIALIKREHIDKVSQAVREAFDQAGYVEPAIFTVIADEGAGKA</sequence>
<reference evidence="15 16" key="1">
    <citation type="submission" date="2019-03" db="EMBL/GenBank/DDBJ databases">
        <title>Glutamicibacter sp. LJH19 genome.</title>
        <authorList>
            <person name="Sinai Borker S."/>
            <person name="Kumar R."/>
        </authorList>
    </citation>
    <scope>NUCLEOTIDE SEQUENCE [LARGE SCALE GENOMIC DNA]</scope>
    <source>
        <strain evidence="15 16">LJH19</strain>
    </source>
</reference>
<dbReference type="FunFam" id="3.30.230.10:FF:000017">
    <property type="entry name" value="Galactokinase"/>
    <property type="match status" value="1"/>
</dbReference>
<dbReference type="Gene3D" id="3.30.70.890">
    <property type="entry name" value="GHMP kinase, C-terminal domain"/>
    <property type="match status" value="1"/>
</dbReference>
<dbReference type="Gene3D" id="3.30.230.10">
    <property type="match status" value="1"/>
</dbReference>
<evidence type="ECO:0000256" key="2">
    <source>
        <dbReference type="ARBA" id="ARBA00022490"/>
    </source>
</evidence>
<dbReference type="PRINTS" id="PR00473">
    <property type="entry name" value="GALCTOKINASE"/>
</dbReference>
<evidence type="ECO:0000259" key="14">
    <source>
        <dbReference type="Pfam" id="PF10509"/>
    </source>
</evidence>
<proteinExistence type="inferred from homology"/>
<dbReference type="InterPro" id="IPR013750">
    <property type="entry name" value="GHMP_kinase_C_dom"/>
</dbReference>
<dbReference type="InterPro" id="IPR019741">
    <property type="entry name" value="Galactokinase_CS"/>
</dbReference>
<dbReference type="PIRSF" id="PIRSF000530">
    <property type="entry name" value="Galactokinase"/>
    <property type="match status" value="1"/>
</dbReference>
<gene>
    <name evidence="15" type="primary">galK</name>
    <name evidence="15" type="ORF">EXY26_01185</name>
</gene>
<dbReference type="EMBL" id="SPDS01000001">
    <property type="protein sequence ID" value="TFH55729.1"/>
    <property type="molecule type" value="Genomic_DNA"/>
</dbReference>
<keyword evidence="6 15" id="KW-0418">Kinase</keyword>
<dbReference type="RefSeq" id="WP_105553983.1">
    <property type="nucleotide sequence ID" value="NZ_JBQDJG010000020.1"/>
</dbReference>
<keyword evidence="4" id="KW-0479">Metal-binding</keyword>
<dbReference type="SUPFAM" id="SSF54211">
    <property type="entry name" value="Ribosomal protein S5 domain 2-like"/>
    <property type="match status" value="1"/>
</dbReference>
<keyword evidence="8" id="KW-0460">Magnesium</keyword>
<dbReference type="InterPro" id="IPR019539">
    <property type="entry name" value="GalKase_N"/>
</dbReference>
<feature type="domain" description="GHMP kinase N-terminal" evidence="12">
    <location>
        <begin position="114"/>
        <end position="198"/>
    </location>
</feature>
<dbReference type="Proteomes" id="UP000297638">
    <property type="component" value="Unassembled WGS sequence"/>
</dbReference>
<evidence type="ECO:0000256" key="11">
    <source>
        <dbReference type="NCBIfam" id="TIGR00131"/>
    </source>
</evidence>
<accession>A0A4Y8TVX0</accession>
<dbReference type="GO" id="GO:0046872">
    <property type="term" value="F:metal ion binding"/>
    <property type="evidence" value="ECO:0007669"/>
    <property type="project" value="UniProtKB-KW"/>
</dbReference>
<evidence type="ECO:0000313" key="15">
    <source>
        <dbReference type="EMBL" id="TFH55729.1"/>
    </source>
</evidence>
<dbReference type="GO" id="GO:0005524">
    <property type="term" value="F:ATP binding"/>
    <property type="evidence" value="ECO:0007669"/>
    <property type="project" value="UniProtKB-UniRule"/>
</dbReference>
<dbReference type="InterPro" id="IPR006204">
    <property type="entry name" value="GHMP_kinase_N_dom"/>
</dbReference>
<comment type="similarity">
    <text evidence="1">Belongs to the GHMP kinase family. GalK subfamily.</text>
</comment>
<feature type="domain" description="GHMP kinase C-terminal" evidence="13">
    <location>
        <begin position="299"/>
        <end position="377"/>
    </location>
</feature>
<keyword evidence="10" id="KW-0119">Carbohydrate metabolism</keyword>
<evidence type="ECO:0000256" key="6">
    <source>
        <dbReference type="ARBA" id="ARBA00022777"/>
    </source>
</evidence>
<dbReference type="PRINTS" id="PR00959">
    <property type="entry name" value="MEVGALKINASE"/>
</dbReference>
<dbReference type="PANTHER" id="PTHR10457:SF7">
    <property type="entry name" value="GALACTOKINASE-RELATED"/>
    <property type="match status" value="1"/>
</dbReference>
<dbReference type="GO" id="GO:0004335">
    <property type="term" value="F:galactokinase activity"/>
    <property type="evidence" value="ECO:0007669"/>
    <property type="project" value="UniProtKB-UniRule"/>
</dbReference>
<keyword evidence="9" id="KW-0299">Galactose metabolism</keyword>
<evidence type="ECO:0000256" key="3">
    <source>
        <dbReference type="ARBA" id="ARBA00022679"/>
    </source>
</evidence>
<protein>
    <recommendedName>
        <fullName evidence="11">Galactokinase</fullName>
        <ecNumber evidence="11">2.7.1.6</ecNumber>
    </recommendedName>
</protein>
<evidence type="ECO:0000259" key="12">
    <source>
        <dbReference type="Pfam" id="PF00288"/>
    </source>
</evidence>
<dbReference type="InterPro" id="IPR020568">
    <property type="entry name" value="Ribosomal_Su5_D2-typ_SF"/>
</dbReference>
<keyword evidence="2" id="KW-0963">Cytoplasm</keyword>
<comment type="caution">
    <text evidence="15">The sequence shown here is derived from an EMBL/GenBank/DDBJ whole genome shotgun (WGS) entry which is preliminary data.</text>
</comment>
<evidence type="ECO:0000259" key="13">
    <source>
        <dbReference type="Pfam" id="PF08544"/>
    </source>
</evidence>
<keyword evidence="3 15" id="KW-0808">Transferase</keyword>
<dbReference type="GO" id="GO:0005829">
    <property type="term" value="C:cytosol"/>
    <property type="evidence" value="ECO:0007669"/>
    <property type="project" value="TreeGrafter"/>
</dbReference>
<dbReference type="EC" id="2.7.1.6" evidence="11"/>
<dbReference type="Pfam" id="PF10509">
    <property type="entry name" value="GalKase_gal_bdg"/>
    <property type="match status" value="1"/>
</dbReference>
<dbReference type="FunFam" id="3.30.70.890:FF:000001">
    <property type="entry name" value="Galactokinase"/>
    <property type="match status" value="1"/>
</dbReference>
<evidence type="ECO:0000256" key="9">
    <source>
        <dbReference type="ARBA" id="ARBA00023144"/>
    </source>
</evidence>
<evidence type="ECO:0000256" key="5">
    <source>
        <dbReference type="ARBA" id="ARBA00022741"/>
    </source>
</evidence>
<dbReference type="PANTHER" id="PTHR10457">
    <property type="entry name" value="MEVALONATE KINASE/GALACTOKINASE"/>
    <property type="match status" value="1"/>
</dbReference>